<accession>A0A218XGF5</accession>
<sequence>MSQLEAFQISGNSFTGDVPSFQEMSNLQWFILIENYLGSGQANDLDFPCSLTNCTYLRYLDIGENNFGEAVPKFIGNLSITLYELVLQVNALSGAIPSSIANLINLEVLSLSEKKYFRNSLQGTIPSSLGMLQRLELLDLAKNKLAGAIPPEIMSLSSLSIYANFSDYNLAGELPREIENLKNLGHLHLFGNRLSGEIPNTLGSSISLEYLYMQGNMFTGPIPLTLSSH</sequence>
<dbReference type="InterPro" id="IPR052592">
    <property type="entry name" value="LRR-RLK"/>
</dbReference>
<dbReference type="InterPro" id="IPR032675">
    <property type="entry name" value="LRR_dom_sf"/>
</dbReference>
<proteinExistence type="predicted"/>
<protein>
    <submittedName>
        <fullName evidence="1">Uncharacterized protein</fullName>
    </submittedName>
</protein>
<name>A0A218XGF5_PUNGR</name>
<dbReference type="PANTHER" id="PTHR48054:SF82">
    <property type="entry name" value="LRR RECEPTOR-LIKE SERINE_THREONINE-PROTEIN KINASE FLS2"/>
    <property type="match status" value="1"/>
</dbReference>
<dbReference type="EMBL" id="MTKT01001810">
    <property type="protein sequence ID" value="OWM83878.1"/>
    <property type="molecule type" value="Genomic_DNA"/>
</dbReference>
<dbReference type="AlphaFoldDB" id="A0A218XGF5"/>
<evidence type="ECO:0000313" key="1">
    <source>
        <dbReference type="EMBL" id="OWM83878.1"/>
    </source>
</evidence>
<comment type="caution">
    <text evidence="1">The sequence shown here is derived from an EMBL/GenBank/DDBJ whole genome shotgun (WGS) entry which is preliminary data.</text>
</comment>
<organism evidence="1 2">
    <name type="scientific">Punica granatum</name>
    <name type="common">Pomegranate</name>
    <dbReference type="NCBI Taxonomy" id="22663"/>
    <lineage>
        <taxon>Eukaryota</taxon>
        <taxon>Viridiplantae</taxon>
        <taxon>Streptophyta</taxon>
        <taxon>Embryophyta</taxon>
        <taxon>Tracheophyta</taxon>
        <taxon>Spermatophyta</taxon>
        <taxon>Magnoliopsida</taxon>
        <taxon>eudicotyledons</taxon>
        <taxon>Gunneridae</taxon>
        <taxon>Pentapetalae</taxon>
        <taxon>rosids</taxon>
        <taxon>malvids</taxon>
        <taxon>Myrtales</taxon>
        <taxon>Lythraceae</taxon>
        <taxon>Punica</taxon>
    </lineage>
</organism>
<dbReference type="Proteomes" id="UP000197138">
    <property type="component" value="Unassembled WGS sequence"/>
</dbReference>
<dbReference type="InterPro" id="IPR001611">
    <property type="entry name" value="Leu-rich_rpt"/>
</dbReference>
<dbReference type="Gene3D" id="3.80.10.10">
    <property type="entry name" value="Ribonuclease Inhibitor"/>
    <property type="match status" value="1"/>
</dbReference>
<reference evidence="2" key="1">
    <citation type="journal article" date="2017" name="Plant J.">
        <title>The pomegranate (Punica granatum L.) genome and the genomics of punicalagin biosynthesis.</title>
        <authorList>
            <person name="Qin G."/>
            <person name="Xu C."/>
            <person name="Ming R."/>
            <person name="Tang H."/>
            <person name="Guyot R."/>
            <person name="Kramer E.M."/>
            <person name="Hu Y."/>
            <person name="Yi X."/>
            <person name="Qi Y."/>
            <person name="Xu X."/>
            <person name="Gao Z."/>
            <person name="Pan H."/>
            <person name="Jian J."/>
            <person name="Tian Y."/>
            <person name="Yue Z."/>
            <person name="Xu Y."/>
        </authorList>
    </citation>
    <scope>NUCLEOTIDE SEQUENCE [LARGE SCALE GENOMIC DNA]</scope>
    <source>
        <strain evidence="2">cv. Dabenzi</strain>
    </source>
</reference>
<dbReference type="Pfam" id="PF00560">
    <property type="entry name" value="LRR_1"/>
    <property type="match status" value="4"/>
</dbReference>
<evidence type="ECO:0000313" key="2">
    <source>
        <dbReference type="Proteomes" id="UP000197138"/>
    </source>
</evidence>
<dbReference type="PANTHER" id="PTHR48054">
    <property type="entry name" value="RECEPTOR KINASE-LIKE PROTEIN XA21"/>
    <property type="match status" value="1"/>
</dbReference>
<dbReference type="SUPFAM" id="SSF52058">
    <property type="entry name" value="L domain-like"/>
    <property type="match status" value="1"/>
</dbReference>
<gene>
    <name evidence="1" type="ORF">CDL15_Pgr004309</name>
</gene>